<name>A0A323UST5_9RHOO</name>
<dbReference type="Proteomes" id="UP000248259">
    <property type="component" value="Unassembled WGS sequence"/>
</dbReference>
<organism evidence="1 2">
    <name type="scientific">Parazoarcus communis SWub3 = DSM 12120</name>
    <dbReference type="NCBI Taxonomy" id="1121029"/>
    <lineage>
        <taxon>Bacteria</taxon>
        <taxon>Pseudomonadati</taxon>
        <taxon>Pseudomonadota</taxon>
        <taxon>Betaproteobacteria</taxon>
        <taxon>Rhodocyclales</taxon>
        <taxon>Zoogloeaceae</taxon>
        <taxon>Parazoarcus</taxon>
    </lineage>
</organism>
<accession>A0A323UST5</accession>
<evidence type="ECO:0000313" key="1">
    <source>
        <dbReference type="EMBL" id="PZA15447.1"/>
    </source>
</evidence>
<reference evidence="1 2" key="1">
    <citation type="submission" date="2018-06" db="EMBL/GenBank/DDBJ databases">
        <title>Azoarcus communis strain SWub3 genome.</title>
        <authorList>
            <person name="Zorraquino Salvo V."/>
            <person name="Toubiana D."/>
            <person name="Blumwald E."/>
        </authorList>
    </citation>
    <scope>NUCLEOTIDE SEQUENCE [LARGE SCALE GENOMIC DNA]</scope>
    <source>
        <strain evidence="1 2">SWub3</strain>
    </source>
</reference>
<protein>
    <recommendedName>
        <fullName evidence="3">HEAT repeat domain-containing protein</fullName>
    </recommendedName>
</protein>
<comment type="caution">
    <text evidence="1">The sequence shown here is derived from an EMBL/GenBank/DDBJ whole genome shotgun (WGS) entry which is preliminary data.</text>
</comment>
<dbReference type="AlphaFoldDB" id="A0A323UST5"/>
<gene>
    <name evidence="1" type="ORF">DNK49_17075</name>
</gene>
<evidence type="ECO:0000313" key="2">
    <source>
        <dbReference type="Proteomes" id="UP000248259"/>
    </source>
</evidence>
<evidence type="ECO:0008006" key="3">
    <source>
        <dbReference type="Google" id="ProtNLM"/>
    </source>
</evidence>
<dbReference type="RefSeq" id="WP_110527212.1">
    <property type="nucleotide sequence ID" value="NZ_QKOE01000014.1"/>
</dbReference>
<proteinExistence type="predicted"/>
<dbReference type="OrthoDB" id="8089803at2"/>
<keyword evidence="2" id="KW-1185">Reference proteome</keyword>
<dbReference type="EMBL" id="QKOE01000014">
    <property type="protein sequence ID" value="PZA15447.1"/>
    <property type="molecule type" value="Genomic_DNA"/>
</dbReference>
<sequence>MSPVDLAQRDDGDPAAVIPPLVERHVGDAAFYWTQHDRSVHSPLVDLAELRRFDHLLDAHLDGTQVAGETGWQLALAALARWRGSGEAFVCTVLALGAREPGVRLAATWAIVEQAPERMLRGVIGGLLWVEPHLAAPWAAHWTLPHTPVALQIAAWRVLARAPRRLRGDNRLLDEQLASLLAHPDARLRATACRAAYAFGQVSALHTLLTDADTAVAAEAAIGLSHAGLSAGAGYLWRSVQRLAKALAHMGGAERDRAEHRLARWVRHLALMAPLGHPDIPPLIDAMPVRLALLFILHHGDGALLPWVRDHLEDAEAARLAGWVWSALVGRDLVAEGLAQPSQPLAAAQERLTDRLDPGLPLPDANAVRAQHLELPQGVPCLLGETVTPTRLPKSLHNAPQALRWIAARRIEASGGPRFDTRAHAHIQYAALDAWPER</sequence>